<evidence type="ECO:0000256" key="3">
    <source>
        <dbReference type="ARBA" id="ARBA00022511"/>
    </source>
</evidence>
<name>A0A0F6N4Q9_BHV4</name>
<dbReference type="InterPro" id="IPR038172">
    <property type="entry name" value="Herpes_glycoH_C_sf"/>
</dbReference>
<sequence>MKLFIFILFTLSLCNLSYCNVRGDLGSLVENLKNLTIHFDDGYKYVINWTRFLNVLSPQIVQQMWEEANVFEHLGDTYNKTTGLYKPPQIRLVNLHENNHHCQGKSQTKVDNISQIHSIRDAYLGNFEIQSRLLFSDNFPREKNVTFDSKDQFFYFFKDYATIWTWGNEPRISGGVTPSFSYVTMANKGQIKEQTTILFGESFGLPALKGFVSYPKVQVAKYNNLTMVVLASKNNGIGSANLTNFTEPFTNFTKLFIKIVEQNPAEFIEDIQSDFMAIDSEGGCSNDSMDERKLLLFFRVVVSHFKITRTLQKNYYVNMSCISTDLADLDLLREMISTCFASGYNLSGFSISTIAIDQLNTFFPKLAEKGNLGYADTIFNTLILSRGAYHVTQDVVIYVKRILEDMYMDFSYTFTLSGTQRTILFKIWRILNTFSHENHDVNVKSLVTSYILMSSMCTNGEIGLMVDKFSRHPIDIHETFTPCFMSLRFDFSVDKLQSNAPQKLRESTTKVNTGTFGFLRVIHDFHKNRVKQVPEIKCIHQAKIQDNIIAIIPLTNVTYVLSSDKIENVLTYEITEVFLKSGMFLSVLRPDCTRFPEDHGIVLSIPVIYNVSNPTLGCPFCDSAVISYDESIGLESMMYINNTVIQKNLFLDVSPFFDGDNLHVHYLWLMNNGTVVEIRGAYRKKVYSIILFIMIFNGFTLMIYFLYKMLSYVL</sequence>
<evidence type="ECO:0000256" key="12">
    <source>
        <dbReference type="ARBA" id="ARBA00022989"/>
    </source>
</evidence>
<keyword evidence="8" id="KW-0946">Virion</keyword>
<keyword evidence="15" id="KW-0325">Glycoprotein</keyword>
<dbReference type="Gene3D" id="3.90.380.20">
    <property type="entry name" value="Herpesvirus glycoprotein H, domain D-II"/>
    <property type="match status" value="1"/>
</dbReference>
<dbReference type="GO" id="GO:0055036">
    <property type="term" value="C:virion membrane"/>
    <property type="evidence" value="ECO:0007669"/>
    <property type="project" value="UniProtKB-SubCell"/>
</dbReference>
<organismHost>
    <name type="scientific">Bos taurus</name>
    <name type="common">Bovine</name>
    <dbReference type="NCBI Taxonomy" id="9913"/>
</organismHost>
<keyword evidence="11" id="KW-0730">Sialic acid</keyword>
<keyword evidence="13" id="KW-1039">Host endosome</keyword>
<evidence type="ECO:0000256" key="17">
    <source>
        <dbReference type="SAM" id="Phobius"/>
    </source>
</evidence>
<dbReference type="InterPro" id="IPR035305">
    <property type="entry name" value="Herpes_glycoH_C"/>
</dbReference>
<keyword evidence="12 17" id="KW-1133">Transmembrane helix</keyword>
<proteinExistence type="inferred from homology"/>
<keyword evidence="9" id="KW-1043">Host membrane</keyword>
<comment type="subcellular location">
    <subcellularLocation>
        <location evidence="1">Virion membrane</location>
        <topology evidence="1">Single-pass type I membrane protein</topology>
    </subcellularLocation>
</comment>
<evidence type="ECO:0000256" key="10">
    <source>
        <dbReference type="ARBA" id="ARBA00022879"/>
    </source>
</evidence>
<keyword evidence="14 17" id="KW-0472">Membrane</keyword>
<organismHost>
    <name type="scientific">Panthera leo</name>
    <name type="common">Lion</name>
    <dbReference type="NCBI Taxonomy" id="9689"/>
</organismHost>
<gene>
    <name evidence="19" type="primary">gH</name>
</gene>
<evidence type="ECO:0000313" key="19">
    <source>
        <dbReference type="EMBL" id="AIA82767.1"/>
    </source>
</evidence>
<dbReference type="EMBL" id="KC999113">
    <property type="protein sequence ID" value="AIA82767.1"/>
    <property type="molecule type" value="Genomic_DNA"/>
</dbReference>
<dbReference type="HAMAP" id="MF_04033">
    <property type="entry name" value="HSV_GH"/>
    <property type="match status" value="1"/>
</dbReference>
<dbReference type="GO" id="GO:0019031">
    <property type="term" value="C:viral envelope"/>
    <property type="evidence" value="ECO:0007669"/>
    <property type="project" value="UniProtKB-KW"/>
</dbReference>
<dbReference type="GO" id="GO:0046718">
    <property type="term" value="P:symbiont entry into host cell"/>
    <property type="evidence" value="ECO:0007669"/>
    <property type="project" value="UniProtKB-KW"/>
</dbReference>
<evidence type="ECO:0000256" key="14">
    <source>
        <dbReference type="ARBA" id="ARBA00023136"/>
    </source>
</evidence>
<protein>
    <submittedName>
        <fullName evidence="19">Glycoprotein H</fullName>
    </submittedName>
</protein>
<reference evidence="19" key="1">
    <citation type="submission" date="2013-05" db="EMBL/GenBank/DDBJ databases">
        <title>Seroprevalence against a Canadian isolate of bovine herpesvirus 4 (BHV4) is higher in various diseases affected bovine dairy herds compared to healthy herds.</title>
        <authorList>
            <person name="Music N."/>
            <person name="Laroche J."/>
            <person name="Tremblay D."/>
            <person name="Mandeville I."/>
            <person name="Bellehumeur C."/>
            <person name="Charette S.J."/>
            <person name="Gagnon C.A."/>
        </authorList>
    </citation>
    <scope>NUCLEOTIDE SEQUENCE</scope>
    <source>
        <strain evidence="19">FMV09-1180503</strain>
    </source>
</reference>
<dbReference type="Gene3D" id="2.60.40.3190">
    <property type="entry name" value="Herpesvirus glycoprotein H, C-terminal domain"/>
    <property type="match status" value="1"/>
</dbReference>
<dbReference type="InterPro" id="IPR003493">
    <property type="entry name" value="Herpes_gH"/>
</dbReference>
<keyword evidence="4" id="KW-1169">Fusion of virus membrane with host cell membrane</keyword>
<evidence type="ECO:0000256" key="11">
    <source>
        <dbReference type="ARBA" id="ARBA00022981"/>
    </source>
</evidence>
<keyword evidence="16" id="KW-1160">Virus entry into host cell</keyword>
<feature type="domain" description="Herpesvirus glycoprotein H C-terminal" evidence="18">
    <location>
        <begin position="536"/>
        <end position="680"/>
    </location>
</feature>
<dbReference type="GO" id="GO:0019064">
    <property type="term" value="P:fusion of virus membrane with host plasma membrane"/>
    <property type="evidence" value="ECO:0007669"/>
    <property type="project" value="UniProtKB-KW"/>
</dbReference>
<accession>A0A0F6N4Q9</accession>
<organism evidence="19">
    <name type="scientific">Bovine herpesvirus 4</name>
    <name type="common">BoHV-4</name>
    <name type="synonym">Movar virus</name>
    <dbReference type="NCBI Taxonomy" id="10385"/>
    <lineage>
        <taxon>Viruses</taxon>
        <taxon>Duplodnaviria</taxon>
        <taxon>Heunggongvirae</taxon>
        <taxon>Peploviricota</taxon>
        <taxon>Herviviricetes</taxon>
        <taxon>Herpesvirales</taxon>
        <taxon>Orthoherpesviridae</taxon>
        <taxon>Gammaherpesvirinae</taxon>
        <taxon>Rhadinovirus</taxon>
        <taxon>Rhadinovirus bovinegamma4</taxon>
    </lineage>
</organism>
<evidence type="ECO:0000256" key="13">
    <source>
        <dbReference type="ARBA" id="ARBA00023046"/>
    </source>
</evidence>
<evidence type="ECO:0000259" key="18">
    <source>
        <dbReference type="Pfam" id="PF17488"/>
    </source>
</evidence>
<evidence type="ECO:0000256" key="16">
    <source>
        <dbReference type="ARBA" id="ARBA00023296"/>
    </source>
</evidence>
<keyword evidence="10" id="KW-0261">Viral envelope protein</keyword>
<dbReference type="SMR" id="A0A0F6N4Q9"/>
<evidence type="ECO:0000256" key="15">
    <source>
        <dbReference type="ARBA" id="ARBA00023180"/>
    </source>
</evidence>
<organismHost>
    <name type="scientific">Felis catus</name>
    <name type="common">Cat</name>
    <name type="synonym">Felis silvestris catus</name>
    <dbReference type="NCBI Taxonomy" id="9685"/>
</organismHost>
<dbReference type="EMBL" id="MN551084">
    <property type="protein sequence ID" value="QJC19161.1"/>
    <property type="molecule type" value="Genomic_DNA"/>
</dbReference>
<keyword evidence="3" id="KW-1032">Host cell membrane</keyword>
<dbReference type="Pfam" id="PF02489">
    <property type="entry name" value="Herpes_glycop_H"/>
    <property type="match status" value="1"/>
</dbReference>
<dbReference type="Pfam" id="PF17488">
    <property type="entry name" value="Herpes_glycoH_C"/>
    <property type="match status" value="1"/>
</dbReference>
<keyword evidence="2" id="KW-1168">Fusion of virus membrane with host membrane</keyword>
<keyword evidence="5" id="KW-1162">Viral penetration into host cytoplasm</keyword>
<evidence type="ECO:0000313" key="20">
    <source>
        <dbReference type="EMBL" id="QJC19161.1"/>
    </source>
</evidence>
<feature type="transmembrane region" description="Helical" evidence="17">
    <location>
        <begin position="686"/>
        <end position="707"/>
    </location>
</feature>
<evidence type="ECO:0000256" key="1">
    <source>
        <dbReference type="ARBA" id="ARBA00004563"/>
    </source>
</evidence>
<evidence type="ECO:0000256" key="2">
    <source>
        <dbReference type="ARBA" id="ARBA00022506"/>
    </source>
</evidence>
<evidence type="ECO:0000256" key="9">
    <source>
        <dbReference type="ARBA" id="ARBA00022870"/>
    </source>
</evidence>
<evidence type="ECO:0000256" key="7">
    <source>
        <dbReference type="ARBA" id="ARBA00022729"/>
    </source>
</evidence>
<reference evidence="20" key="2">
    <citation type="submission" date="2019-10" db="EMBL/GenBank/DDBJ databases">
        <title>Experimental infection of calves with contemporary bovine gammaherpesvirus type 4.</title>
        <authorList>
            <person name="Bauermann F."/>
            <person name="Kutish G."/>
            <person name="Diel D."/>
            <person name="Falkenberg S."/>
            <person name="Martins M."/>
            <person name="Flores E."/>
        </authorList>
    </citation>
    <scope>NUCLEOTIDE SEQUENCE</scope>
    <source>
        <strain evidence="20">SD16-49</strain>
    </source>
</reference>
<evidence type="ECO:0000256" key="4">
    <source>
        <dbReference type="ARBA" id="ARBA00022521"/>
    </source>
</evidence>
<keyword evidence="6 17" id="KW-0812">Transmembrane</keyword>
<keyword evidence="7" id="KW-0732">Signal</keyword>
<evidence type="ECO:0000256" key="5">
    <source>
        <dbReference type="ARBA" id="ARBA00022595"/>
    </source>
</evidence>
<evidence type="ECO:0000256" key="8">
    <source>
        <dbReference type="ARBA" id="ARBA00022844"/>
    </source>
</evidence>
<evidence type="ECO:0000256" key="6">
    <source>
        <dbReference type="ARBA" id="ARBA00022692"/>
    </source>
</evidence>